<dbReference type="GO" id="GO:0008233">
    <property type="term" value="F:peptidase activity"/>
    <property type="evidence" value="ECO:0007669"/>
    <property type="project" value="UniProtKB-KW"/>
</dbReference>
<evidence type="ECO:0000313" key="5">
    <source>
        <dbReference type="Proteomes" id="UP000029736"/>
    </source>
</evidence>
<gene>
    <name evidence="4" type="ORF">IX84_11435</name>
</gene>
<proteinExistence type="predicted"/>
<evidence type="ECO:0000256" key="1">
    <source>
        <dbReference type="SAM" id="MobiDB-lite"/>
    </source>
</evidence>
<keyword evidence="5" id="KW-1185">Reference proteome</keyword>
<dbReference type="Pfam" id="PF20442">
    <property type="entry name" value="BrxL_N"/>
    <property type="match status" value="1"/>
</dbReference>
<sequence>MIPTLDEKINEHFPGRVVRKDLTAKVKGNAVVPTYVLEYLLGQYCATDDEASIEKGVENVRKIINRHYVHREEAELVKSTIRDKGNYRIIDRITVALNDRRDVHEASFTNLGLRKVVISDDWVRKFPKLLTGGVWCLIDMAYFPSDERDATPWLIEKVKPIQLSNFDFEQYKQQRARFTTEEWADFLMQSIGFNPEHFGQRNKLLQLTRLIPFCERNYNLIELGPKGTGKSHIFSEFSPHGMLISGGEVTAAKLFVNNSTGQIGLVGYWDSVAFDEFAGPDKRIPKGLVDIMKNYMANQSFSRGRESMGAEASMSFIGNTKRSVAYMLKHSDLFEQLPPAYYDTAFLDRLHSYLPGWEVEIIRGEMFTQGFGFVVDYLAEVLRYMRTLDYSDAYNAYFKLDDTITTRDKVAIQKTFSGLMKVLYPHQSCTKEEVRALLEFAIESRRRVKLQLMKMDETFREREVRFAYKDLETGKRVEVFTLEELQYNLVRQMSEEEEETTTAEDQATPGKAPSAPEPEEQHIVIKENQKGISYQRLFAPYLKGATEIHLIDPYLRKFHQVKKLMEFCQMLYRIKPVGDEIRLKVFTNAESGEKQEADSLLIQVQTNLQGTGIDMDYEIEPQGTQHARSIETDTGWKILLDRGLDIFQRYDYKDAFNLANALQEERMCKGFEVTYVRV</sequence>
<dbReference type="EMBL" id="JPOS01000026">
    <property type="protein sequence ID" value="KGE88008.1"/>
    <property type="molecule type" value="Genomic_DNA"/>
</dbReference>
<dbReference type="Pfam" id="PF16565">
    <property type="entry name" value="MIT_C"/>
    <property type="match status" value="1"/>
</dbReference>
<dbReference type="Pfam" id="PF13337">
    <property type="entry name" value="BrxL_ATPase"/>
    <property type="match status" value="1"/>
</dbReference>
<dbReference type="GO" id="GO:0006508">
    <property type="term" value="P:proteolysis"/>
    <property type="evidence" value="ECO:0007669"/>
    <property type="project" value="UniProtKB-KW"/>
</dbReference>
<evidence type="ECO:0000259" key="2">
    <source>
        <dbReference type="Pfam" id="PF16565"/>
    </source>
</evidence>
<dbReference type="RefSeq" id="WP_044220133.1">
    <property type="nucleotide sequence ID" value="NZ_JBKAGJ010000071.1"/>
</dbReference>
<evidence type="ECO:0000313" key="4">
    <source>
        <dbReference type="EMBL" id="KGE88008.1"/>
    </source>
</evidence>
<feature type="region of interest" description="Disordered" evidence="1">
    <location>
        <begin position="493"/>
        <end position="519"/>
    </location>
</feature>
<dbReference type="InterPro" id="IPR014061">
    <property type="entry name" value="BrxL-like"/>
</dbReference>
<keyword evidence="4" id="KW-0378">Hydrolase</keyword>
<protein>
    <submittedName>
        <fullName evidence="4">ATP-dependent Lon protease</fullName>
    </submittedName>
</protein>
<dbReference type="NCBIfam" id="TIGR02688">
    <property type="entry name" value="BREX system Lon protease-like protein BrxL"/>
    <property type="match status" value="1"/>
</dbReference>
<dbReference type="InterPro" id="IPR046838">
    <property type="entry name" value="BrxL_N"/>
</dbReference>
<reference evidence="4 5" key="1">
    <citation type="journal article" date="2014" name="Int. J. Syst. Evol. Microbiol.">
        <title>Phaeodactylibacter xiamenensis gen. nov., sp. nov., a member of the family Saprospiraceae isolated from the marine alga Phaeodactylum tricornutum.</title>
        <authorList>
            <person name="Chen Z.Jr."/>
            <person name="Lei X."/>
            <person name="Lai Q."/>
            <person name="Li Y."/>
            <person name="Zhang B."/>
            <person name="Zhang J."/>
            <person name="Zhang H."/>
            <person name="Yang L."/>
            <person name="Zheng W."/>
            <person name="Tian Y."/>
            <person name="Yu Z."/>
            <person name="Xu H.Jr."/>
            <person name="Zheng T."/>
        </authorList>
    </citation>
    <scope>NUCLEOTIDE SEQUENCE [LARGE SCALE GENOMIC DNA]</scope>
    <source>
        <strain evidence="4 5">KD52</strain>
    </source>
</reference>
<keyword evidence="4" id="KW-0645">Protease</keyword>
<dbReference type="Gene3D" id="3.30.870.30">
    <property type="entry name" value="MITD, C-terminal phospholipase D-like domain"/>
    <property type="match status" value="1"/>
</dbReference>
<feature type="domain" description="BREX system Lon protease-like BrxL N-terminal" evidence="3">
    <location>
        <begin position="11"/>
        <end position="142"/>
    </location>
</feature>
<dbReference type="STRING" id="1524460.IX84_11435"/>
<accession>A0A098S8L5</accession>
<organism evidence="4 5">
    <name type="scientific">Phaeodactylibacter xiamenensis</name>
    <dbReference type="NCBI Taxonomy" id="1524460"/>
    <lineage>
        <taxon>Bacteria</taxon>
        <taxon>Pseudomonadati</taxon>
        <taxon>Bacteroidota</taxon>
        <taxon>Saprospiria</taxon>
        <taxon>Saprospirales</taxon>
        <taxon>Haliscomenobacteraceae</taxon>
        <taxon>Phaeodactylibacter</taxon>
    </lineage>
</organism>
<dbReference type="Proteomes" id="UP000029736">
    <property type="component" value="Unassembled WGS sequence"/>
</dbReference>
<dbReference type="InterPro" id="IPR032341">
    <property type="entry name" value="MITD1_C"/>
</dbReference>
<dbReference type="AlphaFoldDB" id="A0A098S8L5"/>
<feature type="domain" description="MITD1 C-terminal phospholipase D-like" evidence="2">
    <location>
        <begin position="531"/>
        <end position="677"/>
    </location>
</feature>
<comment type="caution">
    <text evidence="4">The sequence shown here is derived from an EMBL/GenBank/DDBJ whole genome shotgun (WGS) entry which is preliminary data.</text>
</comment>
<name>A0A098S8L5_9BACT</name>
<evidence type="ECO:0000259" key="3">
    <source>
        <dbReference type="Pfam" id="PF20442"/>
    </source>
</evidence>
<dbReference type="InterPro" id="IPR038113">
    <property type="entry name" value="MITD1_C_sf"/>
</dbReference>